<comment type="caution">
    <text evidence="6">The sequence shown here is derived from an EMBL/GenBank/DDBJ whole genome shotgun (WGS) entry which is preliminary data.</text>
</comment>
<dbReference type="PANTHER" id="PTHR11010:SF23">
    <property type="entry name" value="SERINE PEPTIDASE"/>
    <property type="match status" value="1"/>
</dbReference>
<accession>A0A9P7DKQ3</accession>
<dbReference type="Proteomes" id="UP000807769">
    <property type="component" value="Unassembled WGS sequence"/>
</dbReference>
<evidence type="ECO:0000256" key="4">
    <source>
        <dbReference type="ARBA" id="ARBA00022801"/>
    </source>
</evidence>
<name>A0A9P7DKQ3_9AGAM</name>
<organism evidence="6 7">
    <name type="scientific">Suillus subaureus</name>
    <dbReference type="NCBI Taxonomy" id="48587"/>
    <lineage>
        <taxon>Eukaryota</taxon>
        <taxon>Fungi</taxon>
        <taxon>Dikarya</taxon>
        <taxon>Basidiomycota</taxon>
        <taxon>Agaricomycotina</taxon>
        <taxon>Agaricomycetes</taxon>
        <taxon>Agaricomycetidae</taxon>
        <taxon>Boletales</taxon>
        <taxon>Suillineae</taxon>
        <taxon>Suillaceae</taxon>
        <taxon>Suillus</taxon>
    </lineage>
</organism>
<evidence type="ECO:0000256" key="3">
    <source>
        <dbReference type="ARBA" id="ARBA00022729"/>
    </source>
</evidence>
<evidence type="ECO:0000313" key="6">
    <source>
        <dbReference type="EMBL" id="KAG1797193.1"/>
    </source>
</evidence>
<dbReference type="AlphaFoldDB" id="A0A9P7DKQ3"/>
<dbReference type="GO" id="GO:0006508">
    <property type="term" value="P:proteolysis"/>
    <property type="evidence" value="ECO:0007669"/>
    <property type="project" value="UniProtKB-KW"/>
</dbReference>
<evidence type="ECO:0000256" key="2">
    <source>
        <dbReference type="ARBA" id="ARBA00022670"/>
    </source>
</evidence>
<dbReference type="GeneID" id="64626094"/>
<dbReference type="PANTHER" id="PTHR11010">
    <property type="entry name" value="PROTEASE S28 PRO-X CARBOXYPEPTIDASE-RELATED"/>
    <property type="match status" value="1"/>
</dbReference>
<evidence type="ECO:0000256" key="5">
    <source>
        <dbReference type="ARBA" id="ARBA00023180"/>
    </source>
</evidence>
<dbReference type="RefSeq" id="XP_041185441.1">
    <property type="nucleotide sequence ID" value="XM_041332077.1"/>
</dbReference>
<protein>
    <submittedName>
        <fullName evidence="6">Uncharacterized protein</fullName>
    </submittedName>
</protein>
<dbReference type="EMBL" id="JABBWG010000226">
    <property type="protein sequence ID" value="KAG1797193.1"/>
    <property type="molecule type" value="Genomic_DNA"/>
</dbReference>
<dbReference type="GO" id="GO:0070008">
    <property type="term" value="F:serine-type exopeptidase activity"/>
    <property type="evidence" value="ECO:0007669"/>
    <property type="project" value="InterPro"/>
</dbReference>
<keyword evidence="4" id="KW-0378">Hydrolase</keyword>
<dbReference type="InterPro" id="IPR008758">
    <property type="entry name" value="Peptidase_S28"/>
</dbReference>
<keyword evidence="3" id="KW-0732">Signal</keyword>
<dbReference type="Pfam" id="PF05577">
    <property type="entry name" value="Peptidase_S28"/>
    <property type="match status" value="1"/>
</dbReference>
<evidence type="ECO:0000313" key="7">
    <source>
        <dbReference type="Proteomes" id="UP000807769"/>
    </source>
</evidence>
<dbReference type="OrthoDB" id="1735038at2759"/>
<keyword evidence="2" id="KW-0645">Protease</keyword>
<keyword evidence="5" id="KW-0325">Glycoprotein</keyword>
<evidence type="ECO:0000256" key="1">
    <source>
        <dbReference type="ARBA" id="ARBA00011079"/>
    </source>
</evidence>
<dbReference type="GO" id="GO:0008239">
    <property type="term" value="F:dipeptidyl-peptidase activity"/>
    <property type="evidence" value="ECO:0007669"/>
    <property type="project" value="TreeGrafter"/>
</dbReference>
<proteinExistence type="inferred from homology"/>
<dbReference type="Gene3D" id="3.40.50.1820">
    <property type="entry name" value="alpha/beta hydrolase"/>
    <property type="match status" value="1"/>
</dbReference>
<comment type="similarity">
    <text evidence="1">Belongs to the peptidase S28 family.</text>
</comment>
<gene>
    <name evidence="6" type="ORF">BJ212DRAFT_1289897</name>
</gene>
<reference evidence="6" key="1">
    <citation type="journal article" date="2020" name="New Phytol.">
        <title>Comparative genomics reveals dynamic genome evolution in host specialist ectomycorrhizal fungi.</title>
        <authorList>
            <person name="Lofgren L.A."/>
            <person name="Nguyen N.H."/>
            <person name="Vilgalys R."/>
            <person name="Ruytinx J."/>
            <person name="Liao H.L."/>
            <person name="Branco S."/>
            <person name="Kuo A."/>
            <person name="LaButti K."/>
            <person name="Lipzen A."/>
            <person name="Andreopoulos W."/>
            <person name="Pangilinan J."/>
            <person name="Riley R."/>
            <person name="Hundley H."/>
            <person name="Na H."/>
            <person name="Barry K."/>
            <person name="Grigoriev I.V."/>
            <person name="Stajich J.E."/>
            <person name="Kennedy P.G."/>
        </authorList>
    </citation>
    <scope>NUCLEOTIDE SEQUENCE</scope>
    <source>
        <strain evidence="6">MN1</strain>
    </source>
</reference>
<keyword evidence="7" id="KW-1185">Reference proteome</keyword>
<sequence length="174" mass="18937">MSLLLTGVAQAAIPNAILHSIHSLPKLSVPECYRTSLNGTALPPITTVYHFGQLIDHNDTGLRAFQQRYCMSWEFYEPCVPIISVTPGEGNTDGNDEAHTTDETINGLIAQQQNGAAILIEHHFFGYSNPNDNLTSQSLALLTIQQAIDDLVYFATTADLPMPGGDAVKPEKQD</sequence>
<dbReference type="InterPro" id="IPR029058">
    <property type="entry name" value="AB_hydrolase_fold"/>
</dbReference>